<evidence type="ECO:0000313" key="1">
    <source>
        <dbReference type="EMBL" id="EGI57744.1"/>
    </source>
</evidence>
<dbReference type="AlphaFoldDB" id="F4X7D2"/>
<gene>
    <name evidence="1" type="ORF">G5I_14272</name>
</gene>
<dbReference type="InParanoid" id="F4X7D2"/>
<organism evidence="2">
    <name type="scientific">Acromyrmex echinatior</name>
    <name type="common">Panamanian leafcutter ant</name>
    <name type="synonym">Acromyrmex octospinosus echinatior</name>
    <dbReference type="NCBI Taxonomy" id="103372"/>
    <lineage>
        <taxon>Eukaryota</taxon>
        <taxon>Metazoa</taxon>
        <taxon>Ecdysozoa</taxon>
        <taxon>Arthropoda</taxon>
        <taxon>Hexapoda</taxon>
        <taxon>Insecta</taxon>
        <taxon>Pterygota</taxon>
        <taxon>Neoptera</taxon>
        <taxon>Endopterygota</taxon>
        <taxon>Hymenoptera</taxon>
        <taxon>Apocrita</taxon>
        <taxon>Aculeata</taxon>
        <taxon>Formicoidea</taxon>
        <taxon>Formicidae</taxon>
        <taxon>Myrmicinae</taxon>
        <taxon>Acromyrmex</taxon>
    </lineage>
</organism>
<accession>F4X7D2</accession>
<dbReference type="EMBL" id="GL888828">
    <property type="protein sequence ID" value="EGI57744.1"/>
    <property type="molecule type" value="Genomic_DNA"/>
</dbReference>
<reference evidence="1" key="1">
    <citation type="submission" date="2011-02" db="EMBL/GenBank/DDBJ databases">
        <title>The genome of the leaf-cutting ant Acromyrmex echinatior suggests key adaptations to social evolution and fungus farming.</title>
        <authorList>
            <person name="Nygaard S."/>
            <person name="Zhang G."/>
        </authorList>
    </citation>
    <scope>NUCLEOTIDE SEQUENCE</scope>
</reference>
<proteinExistence type="predicted"/>
<keyword evidence="2" id="KW-1185">Reference proteome</keyword>
<sequence length="140" mass="15418">MSQLRSQSEEFTSVEPIAMRQEIARRESTFDHSIAGNSIFTSDRSGFSLRPFDLILESSFGCIIALECSVMDVGINLTKLIERIVTETDAYAEGSDPQDLELCHKAVSRWHVPITLRSSSPDISTTSGYAIGLISRCALS</sequence>
<protein>
    <submittedName>
        <fullName evidence="1">Uncharacterized protein</fullName>
    </submittedName>
</protein>
<evidence type="ECO:0000313" key="2">
    <source>
        <dbReference type="Proteomes" id="UP000007755"/>
    </source>
</evidence>
<dbReference type="Proteomes" id="UP000007755">
    <property type="component" value="Unassembled WGS sequence"/>
</dbReference>
<name>F4X7D2_ACREC</name>